<accession>A0A074TMN6</accession>
<keyword evidence="4" id="KW-1185">Reference proteome</keyword>
<organism evidence="3 4">
    <name type="scientific">Thioclava dalianensis</name>
    <dbReference type="NCBI Taxonomy" id="1185766"/>
    <lineage>
        <taxon>Bacteria</taxon>
        <taxon>Pseudomonadati</taxon>
        <taxon>Pseudomonadota</taxon>
        <taxon>Alphaproteobacteria</taxon>
        <taxon>Rhodobacterales</taxon>
        <taxon>Paracoccaceae</taxon>
        <taxon>Thioclava</taxon>
    </lineage>
</organism>
<feature type="domain" description="Surface lipoprotein assembly modifier C-terminal" evidence="2">
    <location>
        <begin position="241"/>
        <end position="405"/>
    </location>
</feature>
<evidence type="ECO:0000259" key="2">
    <source>
        <dbReference type="Pfam" id="PF04575"/>
    </source>
</evidence>
<name>A0A074TMN6_9RHOB</name>
<dbReference type="Pfam" id="PF04575">
    <property type="entry name" value="SlipAM"/>
    <property type="match status" value="1"/>
</dbReference>
<dbReference type="Proteomes" id="UP000027725">
    <property type="component" value="Unassembled WGS sequence"/>
</dbReference>
<evidence type="ECO:0000313" key="4">
    <source>
        <dbReference type="Proteomes" id="UP000027725"/>
    </source>
</evidence>
<proteinExistence type="predicted"/>
<comment type="caution">
    <text evidence="3">The sequence shown here is derived from an EMBL/GenBank/DDBJ whole genome shotgun (WGS) entry which is preliminary data.</text>
</comment>
<dbReference type="InterPro" id="IPR011990">
    <property type="entry name" value="TPR-like_helical_dom_sf"/>
</dbReference>
<dbReference type="EMBL" id="JHEH01000002">
    <property type="protein sequence ID" value="KEP71450.1"/>
    <property type="molecule type" value="Genomic_DNA"/>
</dbReference>
<keyword evidence="1" id="KW-0732">Signal</keyword>
<gene>
    <name evidence="3" type="ORF">DL1_06700</name>
</gene>
<sequence>MRLLWIRYLCVAICVLVGAGHAPVAGAQERSSEARWSALAARFEARGKPLSALVVYGALARRDPGSLSAQRGLMRIFERLGDVRRSEGLLRYALAVEPRHEAALLTAWQALDRAHPLRFSGSVALLPSSNVEHVASERFLVTDFGTFLIQDGGDETPGLGIGASLAADWVIHPRPGHRFRLRAGLAGAWFDVARLRYAEPSLSLRYAHLGGRAPWALDAYLRKRAYDGEPGDVTSDVLTRGLHFAKTWRVGRGDWVSVQARGEYQGYREKPYLSGPRYALDLDRQHPLGAQGRVSYGLHLERGLPRRDYHRYTALGARLGYERALLKGLRGGLNLGLEQRLYDAPFPVVGKHRRDQSISLGVSVALSNMRVFGQVPKLGCTARRTYSNVALYSTKTVDCALSLKLDF</sequence>
<protein>
    <recommendedName>
        <fullName evidence="2">Surface lipoprotein assembly modifier C-terminal domain-containing protein</fullName>
    </recommendedName>
</protein>
<dbReference type="SUPFAM" id="SSF48452">
    <property type="entry name" value="TPR-like"/>
    <property type="match status" value="1"/>
</dbReference>
<dbReference type="InterPro" id="IPR007655">
    <property type="entry name" value="Slam_C"/>
</dbReference>
<evidence type="ECO:0000256" key="1">
    <source>
        <dbReference type="SAM" id="SignalP"/>
    </source>
</evidence>
<dbReference type="STRING" id="1185766.SAMN05216224_101186"/>
<dbReference type="eggNOG" id="ENOG5033YDW">
    <property type="taxonomic scope" value="Bacteria"/>
</dbReference>
<feature type="signal peptide" evidence="1">
    <location>
        <begin position="1"/>
        <end position="27"/>
    </location>
</feature>
<reference evidence="3 4" key="1">
    <citation type="submission" date="2014-03" db="EMBL/GenBank/DDBJ databases">
        <title>The draft genome sequence of Thioclava dalianensis DLFJ1-1.</title>
        <authorList>
            <person name="Lai Q."/>
            <person name="Shao Z."/>
        </authorList>
    </citation>
    <scope>NUCLEOTIDE SEQUENCE [LARGE SCALE GENOMIC DNA]</scope>
    <source>
        <strain evidence="3 4">DLFJ1-1</strain>
    </source>
</reference>
<evidence type="ECO:0000313" key="3">
    <source>
        <dbReference type="EMBL" id="KEP71450.1"/>
    </source>
</evidence>
<dbReference type="AlphaFoldDB" id="A0A074TMN6"/>
<feature type="chain" id="PRO_5001701534" description="Surface lipoprotein assembly modifier C-terminal domain-containing protein" evidence="1">
    <location>
        <begin position="28"/>
        <end position="407"/>
    </location>
</feature>